<organism evidence="2 3">
    <name type="scientific">Phocaeicola acetigenes</name>
    <dbReference type="NCBI Taxonomy" id="3016083"/>
    <lineage>
        <taxon>Bacteria</taxon>
        <taxon>Pseudomonadati</taxon>
        <taxon>Bacteroidota</taxon>
        <taxon>Bacteroidia</taxon>
        <taxon>Bacteroidales</taxon>
        <taxon>Bacteroidaceae</taxon>
        <taxon>Phocaeicola</taxon>
    </lineage>
</organism>
<comment type="caution">
    <text evidence="2">The sequence shown here is derived from an EMBL/GenBank/DDBJ whole genome shotgun (WGS) entry which is preliminary data.</text>
</comment>
<proteinExistence type="predicted"/>
<sequence>MKKMKFVVVMAAFAASLGITSCLDTSSVGGTGTLTWPFKVSSDYMTGKTIFVDEADNEYIPTTAVTVSGDRSDLAMVSFSYDYEQFAAQGDRKDITVLGTPKYLPKGEVSGEAIPEEGTVSLSGFNTQSLLIWGYNDYLILNPLFYVHESTASETLDTELKNHKFTLYYDAATKAENDVMKLKLRYQILNVGTEDALADYTKSYSYCYEYFDLRSAIRAYETLNGTYPKKLEVEYETASTYVPTMDSKKKSKQTYVCEMRAQEQAE</sequence>
<accession>A0ABT4PJ90</accession>
<evidence type="ECO:0000313" key="2">
    <source>
        <dbReference type="EMBL" id="MCZ8373127.1"/>
    </source>
</evidence>
<keyword evidence="1" id="KW-0732">Signal</keyword>
<name>A0ABT4PJ90_9BACT</name>
<dbReference type="PROSITE" id="PS51257">
    <property type="entry name" value="PROKAR_LIPOPROTEIN"/>
    <property type="match status" value="1"/>
</dbReference>
<feature type="signal peptide" evidence="1">
    <location>
        <begin position="1"/>
        <end position="21"/>
    </location>
</feature>
<feature type="chain" id="PRO_5046468588" description="Lipoprotein" evidence="1">
    <location>
        <begin position="22"/>
        <end position="266"/>
    </location>
</feature>
<gene>
    <name evidence="2" type="ORF">O6P32_10475</name>
</gene>
<dbReference type="EMBL" id="JAPZVM010000009">
    <property type="protein sequence ID" value="MCZ8373127.1"/>
    <property type="molecule type" value="Genomic_DNA"/>
</dbReference>
<keyword evidence="3" id="KW-1185">Reference proteome</keyword>
<dbReference type="RefSeq" id="WP_269878437.1">
    <property type="nucleotide sequence ID" value="NZ_JAPZVM010000009.1"/>
</dbReference>
<evidence type="ECO:0008006" key="4">
    <source>
        <dbReference type="Google" id="ProtNLM"/>
    </source>
</evidence>
<protein>
    <recommendedName>
        <fullName evidence="4">Lipoprotein</fullName>
    </recommendedName>
</protein>
<evidence type="ECO:0000256" key="1">
    <source>
        <dbReference type="SAM" id="SignalP"/>
    </source>
</evidence>
<dbReference type="Gene3D" id="2.60.40.3220">
    <property type="match status" value="1"/>
</dbReference>
<evidence type="ECO:0000313" key="3">
    <source>
        <dbReference type="Proteomes" id="UP001141933"/>
    </source>
</evidence>
<reference evidence="2" key="1">
    <citation type="submission" date="2022-12" db="EMBL/GenBank/DDBJ databases">
        <title>Phocaeicola acetigenes sp. nov., isolated feces from a healthy human.</title>
        <authorList>
            <person name="Do H."/>
            <person name="Ha Y.B."/>
            <person name="Kim J.-S."/>
            <person name="Suh M.K."/>
            <person name="Kim H.S."/>
            <person name="Lee J.-S."/>
        </authorList>
    </citation>
    <scope>NUCLEOTIDE SEQUENCE</scope>
    <source>
        <strain evidence="2">KGMB11183</strain>
    </source>
</reference>
<dbReference type="Proteomes" id="UP001141933">
    <property type="component" value="Unassembled WGS sequence"/>
</dbReference>